<reference evidence="8 9" key="1">
    <citation type="submission" date="2007-06" db="EMBL/GenBank/DDBJ databases">
        <authorList>
            <person name="Shimkets L."/>
            <person name="Ferriera S."/>
            <person name="Johnson J."/>
            <person name="Kravitz S."/>
            <person name="Beeson K."/>
            <person name="Sutton G."/>
            <person name="Rogers Y.-H."/>
            <person name="Friedman R."/>
            <person name="Frazier M."/>
            <person name="Venter J.C."/>
        </authorList>
    </citation>
    <scope>NUCLEOTIDE SEQUENCE [LARGE SCALE GENOMIC DNA]</scope>
    <source>
        <strain evidence="8 9">SIR-1</strain>
    </source>
</reference>
<dbReference type="GO" id="GO:0016491">
    <property type="term" value="F:oxidoreductase activity"/>
    <property type="evidence" value="ECO:0007669"/>
    <property type="project" value="UniProtKB-KW"/>
</dbReference>
<organism evidence="8 9">
    <name type="scientific">Plesiocystis pacifica SIR-1</name>
    <dbReference type="NCBI Taxonomy" id="391625"/>
    <lineage>
        <taxon>Bacteria</taxon>
        <taxon>Pseudomonadati</taxon>
        <taxon>Myxococcota</taxon>
        <taxon>Polyangia</taxon>
        <taxon>Nannocystales</taxon>
        <taxon>Nannocystaceae</taxon>
        <taxon>Plesiocystis</taxon>
    </lineage>
</organism>
<evidence type="ECO:0000256" key="1">
    <source>
        <dbReference type="ARBA" id="ARBA00005791"/>
    </source>
</evidence>
<accession>A6GEL2</accession>
<dbReference type="SUPFAM" id="SSF52833">
    <property type="entry name" value="Thioredoxin-like"/>
    <property type="match status" value="2"/>
</dbReference>
<feature type="region of interest" description="Disordered" evidence="6">
    <location>
        <begin position="249"/>
        <end position="269"/>
    </location>
</feature>
<evidence type="ECO:0000256" key="4">
    <source>
        <dbReference type="ARBA" id="ARBA00023157"/>
    </source>
</evidence>
<dbReference type="InterPro" id="IPR001853">
    <property type="entry name" value="DSBA-like_thioredoxin_dom"/>
</dbReference>
<dbReference type="InterPro" id="IPR036249">
    <property type="entry name" value="Thioredoxin-like_sf"/>
</dbReference>
<evidence type="ECO:0000313" key="8">
    <source>
        <dbReference type="EMBL" id="EDM75720.1"/>
    </source>
</evidence>
<keyword evidence="4" id="KW-1015">Disulfide bond</keyword>
<dbReference type="eggNOG" id="COG1651">
    <property type="taxonomic scope" value="Bacteria"/>
</dbReference>
<comment type="caution">
    <text evidence="8">The sequence shown here is derived from an EMBL/GenBank/DDBJ whole genome shotgun (WGS) entry which is preliminary data.</text>
</comment>
<dbReference type="InterPro" id="IPR012336">
    <property type="entry name" value="Thioredoxin-like_fold"/>
</dbReference>
<sequence length="480" mass="52905">MAGCPAKPDPLQAGTNIDLRRYYVELDERDREYALGGEQPLVTIVLWTDYACPPCGRTWQVMKHLVEDYGDDVRVVFRAGTVPGFQHGERATEAALAAGAQGKFWEMHWRLFENPEDFSRPVLRKHAEVIGLDVNQFMDDLDTGAYSGDRVRDRRRATELGLSALPAGFVNGLFVLGFKEEAGWHALIDRELASARRMMQEGIKREAVYAEFMRTAKHGQVTEDGPEGQGSAEAEAERLMAERKAMAEAAKAPQTEGPKHDQRYAIPTGAPGYGPADAPVVLVEFIDYQCPYCRKAHEEIVPALIERYGDDLRVELRHLPLEIHAGAAPAARAVITASRQGKATEFHEALWKLDGGGLGFSTFVRLADELGLDKEAFERDFQTREVSDALVADLLLARRLGVRGTPGFFVNGRFVDGARSVGTFEGLIDEELERAKALAEQGTARADLNAELMRGALGPEQYPNAHIQMTSNAAGQLGQL</sequence>
<dbReference type="Pfam" id="PF01323">
    <property type="entry name" value="DSBA"/>
    <property type="match status" value="1"/>
</dbReference>
<keyword evidence="3" id="KW-0560">Oxidoreductase</keyword>
<gene>
    <name evidence="8" type="ORF">PPSIR1_28876</name>
</gene>
<evidence type="ECO:0000256" key="3">
    <source>
        <dbReference type="ARBA" id="ARBA00023002"/>
    </source>
</evidence>
<feature type="domain" description="Thioredoxin" evidence="7">
    <location>
        <begin position="246"/>
        <end position="433"/>
    </location>
</feature>
<dbReference type="Proteomes" id="UP000005801">
    <property type="component" value="Unassembled WGS sequence"/>
</dbReference>
<dbReference type="PANTHER" id="PTHR13887">
    <property type="entry name" value="GLUTATHIONE S-TRANSFERASE KAPPA"/>
    <property type="match status" value="1"/>
</dbReference>
<name>A6GEL2_9BACT</name>
<keyword evidence="9" id="KW-1185">Reference proteome</keyword>
<dbReference type="PANTHER" id="PTHR13887:SF14">
    <property type="entry name" value="DISULFIDE BOND FORMATION PROTEIN D"/>
    <property type="match status" value="1"/>
</dbReference>
<dbReference type="RefSeq" id="WP_006975152.1">
    <property type="nucleotide sequence ID" value="NZ_ABCS01000083.1"/>
</dbReference>
<keyword evidence="5" id="KW-0676">Redox-active center</keyword>
<evidence type="ECO:0000259" key="7">
    <source>
        <dbReference type="PROSITE" id="PS51352"/>
    </source>
</evidence>
<dbReference type="STRING" id="391625.PPSIR1_28876"/>
<evidence type="ECO:0000256" key="6">
    <source>
        <dbReference type="SAM" id="MobiDB-lite"/>
    </source>
</evidence>
<evidence type="ECO:0000313" key="9">
    <source>
        <dbReference type="Proteomes" id="UP000005801"/>
    </source>
</evidence>
<feature type="domain" description="Thioredoxin" evidence="7">
    <location>
        <begin position="1"/>
        <end position="162"/>
    </location>
</feature>
<keyword evidence="2" id="KW-0732">Signal</keyword>
<dbReference type="PROSITE" id="PS51352">
    <property type="entry name" value="THIOREDOXIN_2"/>
    <property type="match status" value="2"/>
</dbReference>
<dbReference type="AlphaFoldDB" id="A6GEL2"/>
<dbReference type="EMBL" id="ABCS01000083">
    <property type="protein sequence ID" value="EDM75720.1"/>
    <property type="molecule type" value="Genomic_DNA"/>
</dbReference>
<evidence type="ECO:0000256" key="2">
    <source>
        <dbReference type="ARBA" id="ARBA00022729"/>
    </source>
</evidence>
<comment type="similarity">
    <text evidence="1">Belongs to the thioredoxin family. DsbA subfamily.</text>
</comment>
<protein>
    <submittedName>
        <fullName evidence="8">DSBA-like thioredoxin domain protein</fullName>
    </submittedName>
</protein>
<proteinExistence type="inferred from homology"/>
<dbReference type="Gene3D" id="3.40.30.10">
    <property type="entry name" value="Glutaredoxin"/>
    <property type="match status" value="2"/>
</dbReference>
<dbReference type="Pfam" id="PF13462">
    <property type="entry name" value="Thioredoxin_4"/>
    <property type="match status" value="1"/>
</dbReference>
<evidence type="ECO:0000256" key="5">
    <source>
        <dbReference type="ARBA" id="ARBA00023284"/>
    </source>
</evidence>
<dbReference type="InterPro" id="IPR013766">
    <property type="entry name" value="Thioredoxin_domain"/>
</dbReference>